<evidence type="ECO:0000313" key="4">
    <source>
        <dbReference type="EMBL" id="AKK19855.1"/>
    </source>
</evidence>
<organism evidence="4 5">
    <name type="scientific">Candidatus Liberibacter africanus PTSAPSY</name>
    <dbReference type="NCBI Taxonomy" id="1277257"/>
    <lineage>
        <taxon>Bacteria</taxon>
        <taxon>Pseudomonadati</taxon>
        <taxon>Pseudomonadota</taxon>
        <taxon>Alphaproteobacteria</taxon>
        <taxon>Hyphomicrobiales</taxon>
        <taxon>Rhizobiaceae</taxon>
        <taxon>Liberibacter</taxon>
    </lineage>
</organism>
<dbReference type="InterPro" id="IPR003607">
    <property type="entry name" value="HD/PDEase_dom"/>
</dbReference>
<dbReference type="AlphaFoldDB" id="A0A0G3I3M0"/>
<dbReference type="InterPro" id="IPR023023">
    <property type="entry name" value="dNTPase_2"/>
</dbReference>
<dbReference type="InterPro" id="IPR006674">
    <property type="entry name" value="HD_domain"/>
</dbReference>
<dbReference type="SMART" id="SM00471">
    <property type="entry name" value="HDc"/>
    <property type="match status" value="1"/>
</dbReference>
<proteinExistence type="inferred from homology"/>
<dbReference type="Gene3D" id="1.10.3210.10">
    <property type="entry name" value="Hypothetical protein af1432"/>
    <property type="match status" value="1"/>
</dbReference>
<dbReference type="NCBIfam" id="NF002326">
    <property type="entry name" value="PRK01286.1-1"/>
    <property type="match status" value="1"/>
</dbReference>
<dbReference type="Pfam" id="PF01966">
    <property type="entry name" value="HD"/>
    <property type="match status" value="1"/>
</dbReference>
<evidence type="ECO:0000256" key="2">
    <source>
        <dbReference type="HAMAP-Rule" id="MF_01212"/>
    </source>
</evidence>
<dbReference type="OrthoDB" id="9803619at2"/>
<evidence type="ECO:0000313" key="5">
    <source>
        <dbReference type="Proteomes" id="UP000035503"/>
    </source>
</evidence>
<dbReference type="STRING" id="1277257.G293_01095"/>
<dbReference type="CDD" id="cd00077">
    <property type="entry name" value="HDc"/>
    <property type="match status" value="1"/>
</dbReference>
<dbReference type="InterPro" id="IPR026875">
    <property type="entry name" value="PHydrolase_assoc_dom"/>
</dbReference>
<dbReference type="NCBIfam" id="NF002328">
    <property type="entry name" value="PRK01286.1-3"/>
    <property type="match status" value="1"/>
</dbReference>
<dbReference type="GO" id="GO:0006203">
    <property type="term" value="P:dGTP catabolic process"/>
    <property type="evidence" value="ECO:0007669"/>
    <property type="project" value="TreeGrafter"/>
</dbReference>
<sequence length="410" mass="46964">MVIARKLGFGYQKKAVYAADPIHSLGRIYTEPKSRTRSEFQRDRDRVIHTTAFRRLKDKTQVFFKRQRDHYRTRLMHTIEVSQISRSLARALKIDEDLAEAIALAHDLGHPPFGHIGESILQELLSSYGGFEHNMQSLRIVTELEHSYADFDGINLTWETLEGLLGHNGPFLQQGSVKRDIAPKIFYEHYHAHGLDLANFSSLEGQVAAIADDIAYDAHDIDDGVRSGLLTFDMLGEVAFLQKHIASLHDIYGNLDEKRLVHELVRRQITSMVEDVITVSQNRIALLKPVSIKDIRSANYRIVSFSDEMAIVDNEIKSMLRKYVYRHPSIINGSNQIANIIRNLFFAYMSDPLKMRGYDQLECEKNMDDSVKARHIADYLVGMTDGYAIHEHHVLFGYIPDFAGCYSDFY</sequence>
<feature type="domain" description="HD" evidence="3">
    <location>
        <begin position="74"/>
        <end position="217"/>
    </location>
</feature>
<evidence type="ECO:0000259" key="3">
    <source>
        <dbReference type="PROSITE" id="PS51831"/>
    </source>
</evidence>
<dbReference type="InterPro" id="IPR050135">
    <property type="entry name" value="dGTPase-like"/>
</dbReference>
<keyword evidence="5" id="KW-1185">Reference proteome</keyword>
<comment type="similarity">
    <text evidence="2">Belongs to the dGTPase family. Type 2 subfamily.</text>
</comment>
<dbReference type="HAMAP" id="MF_01212">
    <property type="entry name" value="dGTPase_type2"/>
    <property type="match status" value="1"/>
</dbReference>
<gene>
    <name evidence="4" type="ORF">G293_01095</name>
</gene>
<reference evidence="4 5" key="1">
    <citation type="journal article" date="2015" name="Genome Announc.">
        <title>Complete Genome Sequence of 'Candidatus Liberibacter africanus,' a Bacterium Associated with Citrus Huanglongbing.</title>
        <authorList>
            <person name="Lin H."/>
            <person name="Pietersen G."/>
            <person name="Han C."/>
            <person name="Read D.A."/>
            <person name="Lou B."/>
            <person name="Gupta G."/>
            <person name="Civerolo E.L."/>
        </authorList>
    </citation>
    <scope>NUCLEOTIDE SEQUENCE [LARGE SCALE GENOMIC DNA]</scope>
    <source>
        <strain evidence="4 5">PTSAPSY</strain>
    </source>
</reference>
<dbReference type="Pfam" id="PF13286">
    <property type="entry name" value="HD_assoc"/>
    <property type="match status" value="1"/>
</dbReference>
<dbReference type="PANTHER" id="PTHR11373">
    <property type="entry name" value="DEOXYNUCLEOSIDE TRIPHOSPHATE TRIPHOSPHOHYDROLASE"/>
    <property type="match status" value="1"/>
</dbReference>
<dbReference type="PANTHER" id="PTHR11373:SF43">
    <property type="entry name" value="DEOXYGUANOSINETRIPHOSPHATE TRIPHOSPHOHYDROLASE-LIKE PROTEIN"/>
    <property type="match status" value="1"/>
</dbReference>
<name>A0A0G3I3M0_LIBAF</name>
<accession>A0A0G3I3M0</accession>
<dbReference type="Proteomes" id="UP000035503">
    <property type="component" value="Chromosome"/>
</dbReference>
<keyword evidence="1 2" id="KW-0378">Hydrolase</keyword>
<protein>
    <recommendedName>
        <fullName evidence="2">Deoxyguanosinetriphosphate triphosphohydrolase-like protein</fullName>
    </recommendedName>
</protein>
<dbReference type="GO" id="GO:0008832">
    <property type="term" value="F:dGTPase activity"/>
    <property type="evidence" value="ECO:0007669"/>
    <property type="project" value="TreeGrafter"/>
</dbReference>
<evidence type="ECO:0000256" key="1">
    <source>
        <dbReference type="ARBA" id="ARBA00022801"/>
    </source>
</evidence>
<dbReference type="PATRIC" id="fig|1277257.4.peg.240"/>
<dbReference type="NCBIfam" id="TIGR01353">
    <property type="entry name" value="dGTP_triPase"/>
    <property type="match status" value="1"/>
</dbReference>
<dbReference type="SUPFAM" id="SSF109604">
    <property type="entry name" value="HD-domain/PDEase-like"/>
    <property type="match status" value="1"/>
</dbReference>
<dbReference type="InterPro" id="IPR006261">
    <property type="entry name" value="dGTPase"/>
</dbReference>
<dbReference type="KEGG" id="lau:G293_01095"/>
<dbReference type="PROSITE" id="PS51831">
    <property type="entry name" value="HD"/>
    <property type="match status" value="1"/>
</dbReference>
<dbReference type="EMBL" id="CP004021">
    <property type="protein sequence ID" value="AKK19855.1"/>
    <property type="molecule type" value="Genomic_DNA"/>
</dbReference>
<dbReference type="RefSeq" id="WP_047263927.1">
    <property type="nucleotide sequence ID" value="NZ_CP004021.1"/>
</dbReference>